<comment type="caution">
    <text evidence="1">The sequence shown here is derived from an EMBL/GenBank/DDBJ whole genome shotgun (WGS) entry which is preliminary data.</text>
</comment>
<dbReference type="Proteomes" id="UP000827872">
    <property type="component" value="Linkage Group LG15"/>
</dbReference>
<gene>
    <name evidence="1" type="ORF">K3G42_013822</name>
</gene>
<evidence type="ECO:0000313" key="1">
    <source>
        <dbReference type="EMBL" id="KAH7997174.1"/>
    </source>
</evidence>
<protein>
    <submittedName>
        <fullName evidence="1">Uncharacterized protein</fullName>
    </submittedName>
</protein>
<accession>A0ACB8EXP9</accession>
<organism evidence="1 2">
    <name type="scientific">Sphaerodactylus townsendi</name>
    <dbReference type="NCBI Taxonomy" id="933632"/>
    <lineage>
        <taxon>Eukaryota</taxon>
        <taxon>Metazoa</taxon>
        <taxon>Chordata</taxon>
        <taxon>Craniata</taxon>
        <taxon>Vertebrata</taxon>
        <taxon>Euteleostomi</taxon>
        <taxon>Lepidosauria</taxon>
        <taxon>Squamata</taxon>
        <taxon>Bifurcata</taxon>
        <taxon>Gekkota</taxon>
        <taxon>Sphaerodactylidae</taxon>
        <taxon>Sphaerodactylus</taxon>
    </lineage>
</organism>
<name>A0ACB8EXP9_9SAUR</name>
<dbReference type="EMBL" id="CM037628">
    <property type="protein sequence ID" value="KAH7997174.1"/>
    <property type="molecule type" value="Genomic_DNA"/>
</dbReference>
<evidence type="ECO:0000313" key="2">
    <source>
        <dbReference type="Proteomes" id="UP000827872"/>
    </source>
</evidence>
<keyword evidence="2" id="KW-1185">Reference proteome</keyword>
<proteinExistence type="predicted"/>
<sequence length="107" mass="11718">MARKAENDPPISNSCQISGQRTPGIRDANSPDGKAESAYLTVACLIYISPSGQFEAREDNSTGLEEQGKLIVEKRRKARGKGLTAGRHIQLLLYREGEGTGRPVRYD</sequence>
<reference evidence="1" key="1">
    <citation type="submission" date="2021-08" db="EMBL/GenBank/DDBJ databases">
        <title>The first chromosome-level gecko genome reveals the dynamic sex chromosomes of Neotropical dwarf geckos (Sphaerodactylidae: Sphaerodactylus).</title>
        <authorList>
            <person name="Pinto B.J."/>
            <person name="Keating S.E."/>
            <person name="Gamble T."/>
        </authorList>
    </citation>
    <scope>NUCLEOTIDE SEQUENCE</scope>
    <source>
        <strain evidence="1">TG3544</strain>
    </source>
</reference>